<dbReference type="InterPro" id="IPR019928">
    <property type="entry name" value="Ribosomal_uL3_arc"/>
</dbReference>
<evidence type="ECO:0000256" key="3">
    <source>
        <dbReference type="ARBA" id="ARBA00022884"/>
    </source>
</evidence>
<dbReference type="InterPro" id="IPR000597">
    <property type="entry name" value="Ribosomal_uL3"/>
</dbReference>
<evidence type="ECO:0000313" key="11">
    <source>
        <dbReference type="Proteomes" id="UP000057043"/>
    </source>
</evidence>
<keyword evidence="2 6" id="KW-0699">rRNA-binding</keyword>
<dbReference type="EMBL" id="LGFT01000011">
    <property type="protein sequence ID" value="KUK44976.1"/>
    <property type="molecule type" value="Genomic_DNA"/>
</dbReference>
<organism evidence="9 10">
    <name type="scientific">Methanothrix harundinacea</name>
    <dbReference type="NCBI Taxonomy" id="301375"/>
    <lineage>
        <taxon>Archaea</taxon>
        <taxon>Methanobacteriati</taxon>
        <taxon>Methanobacteriota</taxon>
        <taxon>Stenosarchaea group</taxon>
        <taxon>Methanomicrobia</taxon>
        <taxon>Methanotrichales</taxon>
        <taxon>Methanotrichaceae</taxon>
        <taxon>Methanothrix</taxon>
    </lineage>
</organism>
<dbReference type="Proteomes" id="UP000053961">
    <property type="component" value="Unassembled WGS sequence"/>
</dbReference>
<protein>
    <recommendedName>
        <fullName evidence="6">Large ribosomal subunit protein uL3</fullName>
    </recommendedName>
</protein>
<keyword evidence="5 6" id="KW-0687">Ribonucleoprotein</keyword>
<comment type="function">
    <text evidence="6">One of the primary rRNA binding proteins, it binds directly near the 3'-end of the 23S rRNA, where it nucleates assembly of the 50S subunit.</text>
</comment>
<evidence type="ECO:0000256" key="7">
    <source>
        <dbReference type="SAM" id="MobiDB-lite"/>
    </source>
</evidence>
<comment type="similarity">
    <text evidence="1 6">Belongs to the universal ribosomal protein uL3 family.</text>
</comment>
<dbReference type="InterPro" id="IPR044892">
    <property type="entry name" value="Ribosomal_L3_dom_3_arc_sf"/>
</dbReference>
<dbReference type="GO" id="GO:0022625">
    <property type="term" value="C:cytosolic large ribosomal subunit"/>
    <property type="evidence" value="ECO:0007669"/>
    <property type="project" value="UniProtKB-UniRule"/>
</dbReference>
<keyword evidence="3 6" id="KW-0694">RNA-binding</keyword>
<evidence type="ECO:0000313" key="9">
    <source>
        <dbReference type="EMBL" id="KUK95166.1"/>
    </source>
</evidence>
<dbReference type="PANTHER" id="PTHR11363">
    <property type="entry name" value="60S RIBOSOMAL PROTEIN L3-RELATED"/>
    <property type="match status" value="1"/>
</dbReference>
<dbReference type="Pfam" id="PF00297">
    <property type="entry name" value="Ribosomal_L3"/>
    <property type="match status" value="1"/>
</dbReference>
<dbReference type="PANTHER" id="PTHR11363:SF5">
    <property type="entry name" value="LARGE RIBOSOMAL SUBUNIT PROTEIN UL3"/>
    <property type="match status" value="1"/>
</dbReference>
<dbReference type="EMBL" id="LGHB01000037">
    <property type="protein sequence ID" value="KUK95166.1"/>
    <property type="molecule type" value="Genomic_DNA"/>
</dbReference>
<dbReference type="InterPro" id="IPR009000">
    <property type="entry name" value="Transl_B-barrel_sf"/>
</dbReference>
<evidence type="ECO:0000313" key="10">
    <source>
        <dbReference type="Proteomes" id="UP000053961"/>
    </source>
</evidence>
<dbReference type="GO" id="GO:0006412">
    <property type="term" value="P:translation"/>
    <property type="evidence" value="ECO:0007669"/>
    <property type="project" value="UniProtKB-UniRule"/>
</dbReference>
<name>A0A101IH77_9EURY</name>
<sequence length="335" mass="36656">MATIHRPRRGSLAFSPRKRAKSQVPRTRYWAAGEERARMDGFAGYKAGMTHLIMIDDKPNSLTEGMEISVPVTILETPPLSIAALRVYEKYNGGIRAAGEAWSEKLDPYLARSIAVPKNNRGAPLDEIESQIDKMAELRLIAYTNPKLLTGVPKKNPDLMEIQVNGSNIADQFELAKGLLGSSVPISSVFGTGSIIDVSAITKGKGTQGPVKRWGIMLQKRKHSRGGKRRHIGNLGPWNPHHVRWTVPLLGQMGYHQRTEFNKRILAMGSDGGEITPEGGFLGYGVVRGEYAIISGSVPGPAKRLVRMRNAVRAKDAVAKTPQVLYVSTDSKQGL</sequence>
<feature type="region of interest" description="Disordered" evidence="7">
    <location>
        <begin position="1"/>
        <end position="20"/>
    </location>
</feature>
<dbReference type="SUPFAM" id="SSF50447">
    <property type="entry name" value="Translation proteins"/>
    <property type="match status" value="1"/>
</dbReference>
<keyword evidence="4 6" id="KW-0689">Ribosomal protein</keyword>
<dbReference type="PATRIC" id="fig|301375.6.peg.1347"/>
<dbReference type="Proteomes" id="UP000057043">
    <property type="component" value="Unassembled WGS sequence"/>
</dbReference>
<evidence type="ECO:0000256" key="1">
    <source>
        <dbReference type="ARBA" id="ARBA00006540"/>
    </source>
</evidence>
<dbReference type="NCBIfam" id="TIGR03626">
    <property type="entry name" value="L3_arch"/>
    <property type="match status" value="1"/>
</dbReference>
<comment type="caution">
    <text evidence="9">The sequence shown here is derived from an EMBL/GenBank/DDBJ whole genome shotgun (WGS) entry which is preliminary data.</text>
</comment>
<dbReference type="Gene3D" id="2.40.30.10">
    <property type="entry name" value="Translation factors"/>
    <property type="match status" value="1"/>
</dbReference>
<dbReference type="Gene3D" id="4.10.960.10">
    <property type="entry name" value="Ribosomal protein L3, domain 3"/>
    <property type="match status" value="1"/>
</dbReference>
<evidence type="ECO:0000256" key="5">
    <source>
        <dbReference type="ARBA" id="ARBA00023274"/>
    </source>
</evidence>
<evidence type="ECO:0000313" key="8">
    <source>
        <dbReference type="EMBL" id="KUK44976.1"/>
    </source>
</evidence>
<dbReference type="GO" id="GO:0019843">
    <property type="term" value="F:rRNA binding"/>
    <property type="evidence" value="ECO:0007669"/>
    <property type="project" value="UniProtKB-UniRule"/>
</dbReference>
<comment type="subunit">
    <text evidence="6">Part of the 50S ribosomal subunit. Forms a cluster with proteins L14 and L24e.</text>
</comment>
<gene>
    <name evidence="6" type="primary">rpl3</name>
    <name evidence="8" type="ORF">XD72_0682</name>
    <name evidence="9" type="ORF">XE07_1904</name>
</gene>
<dbReference type="Gene3D" id="3.30.1430.10">
    <property type="match status" value="1"/>
</dbReference>
<reference evidence="10 11" key="2">
    <citation type="journal article" date="2015" name="MBio">
        <title>Genome-Resolved Metagenomic Analysis Reveals Roles for Candidate Phyla and Other Microbial Community Members in Biogeochemical Transformations in Oil Reservoirs.</title>
        <authorList>
            <person name="Hu P."/>
            <person name="Tom L."/>
            <person name="Singh A."/>
            <person name="Thomas B.C."/>
            <person name="Baker B.J."/>
            <person name="Piceno Y.M."/>
            <person name="Andersen G.L."/>
            <person name="Banfield J.F."/>
        </authorList>
    </citation>
    <scope>NUCLEOTIDE SEQUENCE [LARGE SCALE GENOMIC DNA]</scope>
    <source>
        <strain evidence="8">57_489</strain>
    </source>
</reference>
<evidence type="ECO:0000256" key="6">
    <source>
        <dbReference type="HAMAP-Rule" id="MF_01325"/>
    </source>
</evidence>
<reference evidence="9" key="1">
    <citation type="journal article" date="2015" name="MBio">
        <title>Genome-resolved metagenomic analysis reveals roles for candidate phyla and other microbial community members in biogeochemical transformations in oil reservoirs.</title>
        <authorList>
            <person name="Hu P."/>
            <person name="Tom L."/>
            <person name="Singh A."/>
            <person name="Thomas B.C."/>
            <person name="Baker B.J."/>
            <person name="Piceno Y.M."/>
            <person name="Andersen G.L."/>
            <person name="Banfield J.F."/>
        </authorList>
    </citation>
    <scope>NUCLEOTIDE SEQUENCE [LARGE SCALE GENOMIC DNA]</scope>
    <source>
        <strain evidence="9">56_747</strain>
    </source>
</reference>
<evidence type="ECO:0000256" key="4">
    <source>
        <dbReference type="ARBA" id="ARBA00022980"/>
    </source>
</evidence>
<accession>A0A101IH77</accession>
<dbReference type="PROSITE" id="PS00474">
    <property type="entry name" value="RIBOSOMAL_L3"/>
    <property type="match status" value="1"/>
</dbReference>
<dbReference type="InterPro" id="IPR045077">
    <property type="entry name" value="L3_arc_euk"/>
</dbReference>
<evidence type="ECO:0000256" key="2">
    <source>
        <dbReference type="ARBA" id="ARBA00022730"/>
    </source>
</evidence>
<proteinExistence type="inferred from homology"/>
<dbReference type="GO" id="GO:0003735">
    <property type="term" value="F:structural constituent of ribosome"/>
    <property type="evidence" value="ECO:0007669"/>
    <property type="project" value="UniProtKB-UniRule"/>
</dbReference>
<dbReference type="InterPro" id="IPR019926">
    <property type="entry name" value="Ribosomal_uL3_CS"/>
</dbReference>
<dbReference type="AlphaFoldDB" id="A0A101IH77"/>
<dbReference type="HAMAP" id="MF_01325_A">
    <property type="entry name" value="Ribosomal_uL3_A"/>
    <property type="match status" value="1"/>
</dbReference>
<dbReference type="NCBIfam" id="NF003261">
    <property type="entry name" value="PRK04231.1"/>
    <property type="match status" value="1"/>
</dbReference>